<organism evidence="4 5">
    <name type="scientific">Penicillium atrosanguineum</name>
    <dbReference type="NCBI Taxonomy" id="1132637"/>
    <lineage>
        <taxon>Eukaryota</taxon>
        <taxon>Fungi</taxon>
        <taxon>Dikarya</taxon>
        <taxon>Ascomycota</taxon>
        <taxon>Pezizomycotina</taxon>
        <taxon>Eurotiomycetes</taxon>
        <taxon>Eurotiomycetidae</taxon>
        <taxon>Eurotiales</taxon>
        <taxon>Aspergillaceae</taxon>
        <taxon>Penicillium</taxon>
    </lineage>
</organism>
<evidence type="ECO:0000259" key="3">
    <source>
        <dbReference type="Pfam" id="PF25130"/>
    </source>
</evidence>
<evidence type="ECO:0000313" key="4">
    <source>
        <dbReference type="EMBL" id="KAJ5308225.1"/>
    </source>
</evidence>
<dbReference type="EMBL" id="JAPZBO010000008">
    <property type="protein sequence ID" value="KAJ5308225.1"/>
    <property type="molecule type" value="Genomic_DNA"/>
</dbReference>
<feature type="compositionally biased region" description="Basic and acidic residues" evidence="1">
    <location>
        <begin position="1"/>
        <end position="11"/>
    </location>
</feature>
<evidence type="ECO:0000256" key="2">
    <source>
        <dbReference type="SAM" id="Phobius"/>
    </source>
</evidence>
<feature type="region of interest" description="Disordered" evidence="1">
    <location>
        <begin position="1"/>
        <end position="96"/>
    </location>
</feature>
<reference evidence="4" key="2">
    <citation type="journal article" date="2023" name="IMA Fungus">
        <title>Comparative genomic study of the Penicillium genus elucidates a diverse pangenome and 15 lateral gene transfer events.</title>
        <authorList>
            <person name="Petersen C."/>
            <person name="Sorensen T."/>
            <person name="Nielsen M.R."/>
            <person name="Sondergaard T.E."/>
            <person name="Sorensen J.L."/>
            <person name="Fitzpatrick D.A."/>
            <person name="Frisvad J.C."/>
            <person name="Nielsen K.L."/>
        </authorList>
    </citation>
    <scope>NUCLEOTIDE SEQUENCE</scope>
    <source>
        <strain evidence="4">IBT 21472</strain>
    </source>
</reference>
<feature type="compositionally biased region" description="Polar residues" evidence="1">
    <location>
        <begin position="175"/>
        <end position="187"/>
    </location>
</feature>
<feature type="transmembrane region" description="Helical" evidence="2">
    <location>
        <begin position="358"/>
        <end position="384"/>
    </location>
</feature>
<keyword evidence="2" id="KW-0472">Membrane</keyword>
<feature type="compositionally biased region" description="Polar residues" evidence="1">
    <location>
        <begin position="75"/>
        <end position="84"/>
    </location>
</feature>
<dbReference type="AlphaFoldDB" id="A0A9W9U304"/>
<keyword evidence="2" id="KW-0812">Transmembrane</keyword>
<keyword evidence="5" id="KW-1185">Reference proteome</keyword>
<reference evidence="4" key="1">
    <citation type="submission" date="2022-12" db="EMBL/GenBank/DDBJ databases">
        <authorList>
            <person name="Petersen C."/>
        </authorList>
    </citation>
    <scope>NUCLEOTIDE SEQUENCE</scope>
    <source>
        <strain evidence="4">IBT 21472</strain>
    </source>
</reference>
<dbReference type="PANTHER" id="PTHR42078:SF1">
    <property type="entry name" value="GLUCAN 1, 4-ALPHA-GLUCOSIDASE"/>
    <property type="match status" value="1"/>
</dbReference>
<feature type="region of interest" description="Disordered" evidence="1">
    <location>
        <begin position="598"/>
        <end position="625"/>
    </location>
</feature>
<dbReference type="Pfam" id="PF25130">
    <property type="entry name" value="DUF7820"/>
    <property type="match status" value="1"/>
</dbReference>
<protein>
    <recommendedName>
        <fullName evidence="3">DUF7820 domain-containing protein</fullName>
    </recommendedName>
</protein>
<comment type="caution">
    <text evidence="4">The sequence shown here is derived from an EMBL/GenBank/DDBJ whole genome shotgun (WGS) entry which is preliminary data.</text>
</comment>
<dbReference type="Proteomes" id="UP001147746">
    <property type="component" value="Unassembled WGS sequence"/>
</dbReference>
<feature type="compositionally biased region" description="Low complexity" evidence="1">
    <location>
        <begin position="598"/>
        <end position="622"/>
    </location>
</feature>
<keyword evidence="2" id="KW-1133">Transmembrane helix</keyword>
<feature type="compositionally biased region" description="Polar residues" evidence="1">
    <location>
        <begin position="37"/>
        <end position="47"/>
    </location>
</feature>
<evidence type="ECO:0000256" key="1">
    <source>
        <dbReference type="SAM" id="MobiDB-lite"/>
    </source>
</evidence>
<evidence type="ECO:0000313" key="5">
    <source>
        <dbReference type="Proteomes" id="UP001147746"/>
    </source>
</evidence>
<accession>A0A9W9U304</accession>
<sequence>MTGRFSSDHSRSASRSSQTPRLSQGQPMESMSRHSFGRTSRLSNPNVFSDEYSLEPIDADRIERAPSPASVASSTTLRSVNHPQKATGAVADNENPFADEARVSIDEPHRSSLPQKGMGGFSSNRNSITSAHNAPFVQRNQSISSRFSIPRAMSPYTGATGPSHPYGMYPQVGVSRSPSVGSTSTIRPQERPLGEMNGPQHPYAMYSQNVVEEGIDDDIVPVGFPGHNPPYQPPADRRDDELGDIIGPDGHAEPLPPYSRYPTGVVPKPPGAENMTDINPPPEDQHLPSVSREAPISETSTRALMPDPSGSVNGNENGYENGNEGNERRDGTRAPLTGIMAFEEKLKQKGKRTACCGLPVWTLVLIITVLLIGGSIGGVIGGVLGTKRAAEAEREAQQNQSKGPHIVTVTQTPQMDYSTMTSTPTNLMTVPTGHYLIPAIMRNCSRMCVEGSSEMTKAWSCMNKPNDFEVYVEGSDHHHSIVFVDDGPTSTFTYGAQPPYLPTPTQSLTMAIDNSDPSMGPALFFYSFFNKLVILPDDTFTSSSVSKRSYVDGDTNIISSFLDRKQTAEPGDKPWFCWWNSTLLEFFLYVNQSSTDTSSGSAATTDSDMAASTATGRSSSTSKRFADAADYPRKIKIEERRDHSGSIAPYCQQMQVLNNGQVVPLANQIIDVKESEPTPTTTYTNSNAGSQQTYTAQASYATPCYCLSLTD</sequence>
<dbReference type="PANTHER" id="PTHR42078">
    <property type="entry name" value="GLUCAN 1, 4-ALPHA-GLUCOSIDASE"/>
    <property type="match status" value="1"/>
</dbReference>
<feature type="region of interest" description="Disordered" evidence="1">
    <location>
        <begin position="175"/>
        <end position="196"/>
    </location>
</feature>
<gene>
    <name evidence="4" type="ORF">N7476_008881</name>
</gene>
<dbReference type="OrthoDB" id="514070at2759"/>
<proteinExistence type="predicted"/>
<feature type="compositionally biased region" description="Polar residues" evidence="1">
    <location>
        <begin position="18"/>
        <end position="29"/>
    </location>
</feature>
<name>A0A9W9U304_9EURO</name>
<dbReference type="InterPro" id="IPR056722">
    <property type="entry name" value="DUF7820"/>
</dbReference>
<feature type="compositionally biased region" description="Low complexity" evidence="1">
    <location>
        <begin position="65"/>
        <end position="74"/>
    </location>
</feature>
<feature type="region of interest" description="Disordered" evidence="1">
    <location>
        <begin position="224"/>
        <end position="332"/>
    </location>
</feature>
<feature type="compositionally biased region" description="Low complexity" evidence="1">
    <location>
        <begin position="313"/>
        <end position="324"/>
    </location>
</feature>
<feature type="domain" description="DUF7820" evidence="3">
    <location>
        <begin position="411"/>
        <end position="706"/>
    </location>
</feature>